<proteinExistence type="predicted"/>
<name>X1A429_9ZZZZ</name>
<dbReference type="Pfam" id="PF01135">
    <property type="entry name" value="PCMT"/>
    <property type="match status" value="1"/>
</dbReference>
<feature type="non-terminal residue" evidence="1">
    <location>
        <position position="1"/>
    </location>
</feature>
<feature type="non-terminal residue" evidence="1">
    <location>
        <position position="234"/>
    </location>
</feature>
<sequence length="234" mass="27077">TAENLKLQKLDGNIEVIVKNPLEGLPELSPWQKILVTGAITQKRIYPLLEQLDSEGVLFAPIGENYLQTYTQIIRFENDFYGKKYLQVRFTPLMTQIELDELKLITDIEELEAHTVSQKNNTPKNVFHSGKININYASDVLNEVRLEPYSKKNSNEINDESIYDAIKEHMVNAINTKNKNENRKYIENVNTSLEQINDLIGRLKRDIEKKGVADPRSTEKRIELIEKYQLEVNS</sequence>
<dbReference type="EMBL" id="BART01013417">
    <property type="protein sequence ID" value="GAG76885.1"/>
    <property type="molecule type" value="Genomic_DNA"/>
</dbReference>
<evidence type="ECO:0000313" key="1">
    <source>
        <dbReference type="EMBL" id="GAG76885.1"/>
    </source>
</evidence>
<comment type="caution">
    <text evidence="1">The sequence shown here is derived from an EMBL/GenBank/DDBJ whole genome shotgun (WGS) entry which is preliminary data.</text>
</comment>
<dbReference type="AlphaFoldDB" id="X1A429"/>
<accession>X1A429</accession>
<gene>
    <name evidence="1" type="ORF">S01H4_27445</name>
</gene>
<dbReference type="Gene3D" id="3.40.50.150">
    <property type="entry name" value="Vaccinia Virus protein VP39"/>
    <property type="match status" value="1"/>
</dbReference>
<reference evidence="1" key="1">
    <citation type="journal article" date="2014" name="Front. Microbiol.">
        <title>High frequency of phylogenetically diverse reductive dehalogenase-homologous genes in deep subseafloor sedimentary metagenomes.</title>
        <authorList>
            <person name="Kawai M."/>
            <person name="Futagami T."/>
            <person name="Toyoda A."/>
            <person name="Takaki Y."/>
            <person name="Nishi S."/>
            <person name="Hori S."/>
            <person name="Arai W."/>
            <person name="Tsubouchi T."/>
            <person name="Morono Y."/>
            <person name="Uchiyama I."/>
            <person name="Ito T."/>
            <person name="Fujiyama A."/>
            <person name="Inagaki F."/>
            <person name="Takami H."/>
        </authorList>
    </citation>
    <scope>NUCLEOTIDE SEQUENCE</scope>
    <source>
        <strain evidence="1">Expedition CK06-06</strain>
    </source>
</reference>
<protein>
    <submittedName>
        <fullName evidence="1">Uncharacterized protein</fullName>
    </submittedName>
</protein>
<organism evidence="1">
    <name type="scientific">marine sediment metagenome</name>
    <dbReference type="NCBI Taxonomy" id="412755"/>
    <lineage>
        <taxon>unclassified sequences</taxon>
        <taxon>metagenomes</taxon>
        <taxon>ecological metagenomes</taxon>
    </lineage>
</organism>
<dbReference type="InterPro" id="IPR029063">
    <property type="entry name" value="SAM-dependent_MTases_sf"/>
</dbReference>